<keyword evidence="2" id="KW-1185">Reference proteome</keyword>
<evidence type="ECO:0000313" key="2">
    <source>
        <dbReference type="Proteomes" id="UP000092993"/>
    </source>
</evidence>
<dbReference type="Proteomes" id="UP000092993">
    <property type="component" value="Unassembled WGS sequence"/>
</dbReference>
<gene>
    <name evidence="1" type="ORF">A0H81_00074</name>
</gene>
<dbReference type="AlphaFoldDB" id="A0A1C7MRG1"/>
<evidence type="ECO:0000313" key="1">
    <source>
        <dbReference type="EMBL" id="OBZ79465.1"/>
    </source>
</evidence>
<reference evidence="1 2" key="1">
    <citation type="submission" date="2016-03" db="EMBL/GenBank/DDBJ databases">
        <title>Whole genome sequencing of Grifola frondosa 9006-11.</title>
        <authorList>
            <person name="Min B."/>
            <person name="Park H."/>
            <person name="Kim J.-G."/>
            <person name="Cho H."/>
            <person name="Oh Y.-L."/>
            <person name="Kong W.-S."/>
            <person name="Choi I.-G."/>
        </authorList>
    </citation>
    <scope>NUCLEOTIDE SEQUENCE [LARGE SCALE GENOMIC DNA]</scope>
    <source>
        <strain evidence="1 2">9006-11</strain>
    </source>
</reference>
<accession>A0A1C7MRG1</accession>
<organism evidence="1 2">
    <name type="scientific">Grifola frondosa</name>
    <name type="common">Maitake</name>
    <name type="synonym">Polyporus frondosus</name>
    <dbReference type="NCBI Taxonomy" id="5627"/>
    <lineage>
        <taxon>Eukaryota</taxon>
        <taxon>Fungi</taxon>
        <taxon>Dikarya</taxon>
        <taxon>Basidiomycota</taxon>
        <taxon>Agaricomycotina</taxon>
        <taxon>Agaricomycetes</taxon>
        <taxon>Polyporales</taxon>
        <taxon>Grifolaceae</taxon>
        <taxon>Grifola</taxon>
    </lineage>
</organism>
<protein>
    <submittedName>
        <fullName evidence="1">Uncharacterized protein</fullName>
    </submittedName>
</protein>
<sequence length="132" mass="14282">MDKGRSWQSSSHQVLQCYKEEQPEHRSNTFWCSKVAATVSNTSHCGGSASAEDSHNGLCETCICLACVAIHGHGNVSSGWVVPIHLTIALLGYPETWNRVYLLHANALAAPTLGTRTARFLPASMELLSGLM</sequence>
<comment type="caution">
    <text evidence="1">The sequence shown here is derived from an EMBL/GenBank/DDBJ whole genome shotgun (WGS) entry which is preliminary data.</text>
</comment>
<proteinExistence type="predicted"/>
<dbReference type="EMBL" id="LUGG01000001">
    <property type="protein sequence ID" value="OBZ79465.1"/>
    <property type="molecule type" value="Genomic_DNA"/>
</dbReference>
<name>A0A1C7MRG1_GRIFR</name>